<dbReference type="Gene3D" id="2.60.40.2340">
    <property type="match status" value="1"/>
</dbReference>
<sequence>MKKTAFFYFLFFTLCQSLFAQAPNWTVKENDYQYTMTFVAKLNADGKQLITANDKVAAFVGNTCRGVSGVTYVANEKNYYAFLTVFSNQQGETISFKLYDSAGDKTKSVTKTIPFVVNEHRGNLFQSYSIAEPALNNQSEILSFNFLDMTSLSSIISSGNVNINISESYPLNNLKPVFTLSKGANLYKNKVLQKSGEVTDNFLAAITYEVLSEDESNLKSYKVNVGQQADPTLFYKKDAVCYARGAIKVVSKKEGATVQVSSNGKTVATKQIVNGEAQFSDLNAGSYIATLGNDFKVINITIKYN</sequence>
<accession>A0ABW5TPD4</accession>
<organism evidence="2 3">
    <name type="scientific">Pedobacter alpinus</name>
    <dbReference type="NCBI Taxonomy" id="1590643"/>
    <lineage>
        <taxon>Bacteria</taxon>
        <taxon>Pseudomonadati</taxon>
        <taxon>Bacteroidota</taxon>
        <taxon>Sphingobacteriia</taxon>
        <taxon>Sphingobacteriales</taxon>
        <taxon>Sphingobacteriaceae</taxon>
        <taxon>Pedobacter</taxon>
    </lineage>
</organism>
<evidence type="ECO:0000313" key="3">
    <source>
        <dbReference type="Proteomes" id="UP001597546"/>
    </source>
</evidence>
<proteinExistence type="predicted"/>
<feature type="chain" id="PRO_5047109420" description="Por secretion system C-terminal sorting domain-containing protein" evidence="1">
    <location>
        <begin position="23"/>
        <end position="305"/>
    </location>
</feature>
<dbReference type="Proteomes" id="UP001597546">
    <property type="component" value="Unassembled WGS sequence"/>
</dbReference>
<evidence type="ECO:0000313" key="2">
    <source>
        <dbReference type="EMBL" id="MFD2731126.1"/>
    </source>
</evidence>
<evidence type="ECO:0008006" key="4">
    <source>
        <dbReference type="Google" id="ProtNLM"/>
    </source>
</evidence>
<feature type="signal peptide" evidence="1">
    <location>
        <begin position="1"/>
        <end position="22"/>
    </location>
</feature>
<comment type="caution">
    <text evidence="2">The sequence shown here is derived from an EMBL/GenBank/DDBJ whole genome shotgun (WGS) entry which is preliminary data.</text>
</comment>
<dbReference type="EMBL" id="JBHULV010000015">
    <property type="protein sequence ID" value="MFD2731126.1"/>
    <property type="molecule type" value="Genomic_DNA"/>
</dbReference>
<keyword evidence="3" id="KW-1185">Reference proteome</keyword>
<gene>
    <name evidence="2" type="ORF">ACFSSE_05360</name>
</gene>
<keyword evidence="1" id="KW-0732">Signal</keyword>
<protein>
    <recommendedName>
        <fullName evidence="4">Por secretion system C-terminal sorting domain-containing protein</fullName>
    </recommendedName>
</protein>
<dbReference type="RefSeq" id="WP_379047391.1">
    <property type="nucleotide sequence ID" value="NZ_JBHSKW010000066.1"/>
</dbReference>
<evidence type="ECO:0000256" key="1">
    <source>
        <dbReference type="SAM" id="SignalP"/>
    </source>
</evidence>
<name>A0ABW5TPD4_9SPHI</name>
<reference evidence="3" key="1">
    <citation type="journal article" date="2019" name="Int. J. Syst. Evol. Microbiol.">
        <title>The Global Catalogue of Microorganisms (GCM) 10K type strain sequencing project: providing services to taxonomists for standard genome sequencing and annotation.</title>
        <authorList>
            <consortium name="The Broad Institute Genomics Platform"/>
            <consortium name="The Broad Institute Genome Sequencing Center for Infectious Disease"/>
            <person name="Wu L."/>
            <person name="Ma J."/>
        </authorList>
    </citation>
    <scope>NUCLEOTIDE SEQUENCE [LARGE SCALE GENOMIC DNA]</scope>
    <source>
        <strain evidence="3">KCTC 42456</strain>
    </source>
</reference>